<evidence type="ECO:0000313" key="3">
    <source>
        <dbReference type="EMBL" id="KAL2322132.1"/>
    </source>
</evidence>
<dbReference type="Proteomes" id="UP001603857">
    <property type="component" value="Unassembled WGS sequence"/>
</dbReference>
<proteinExistence type="predicted"/>
<dbReference type="InterPro" id="IPR050905">
    <property type="entry name" value="Plant_NBS-LRR"/>
</dbReference>
<dbReference type="InterPro" id="IPR042197">
    <property type="entry name" value="Apaf_helical"/>
</dbReference>
<sequence>MMRNSLATQIAKKCKRLPVTIITATKALKYKSLSVWHNAYLELESQNLTMPEFFSKLSYNLLESEEIQQTFLIYACMGQDALISDLVRYCISLGLLQGIDTVREARYRVHKLGARLKDLSLLSESFSSRCFTMQSLIRDAALLIASKRCLYLQ</sequence>
<name>A0ABD1LF38_9FABA</name>
<keyword evidence="2" id="KW-0611">Plant defense</keyword>
<keyword evidence="4" id="KW-1185">Reference proteome</keyword>
<comment type="caution">
    <text evidence="3">The sequence shown here is derived from an EMBL/GenBank/DDBJ whole genome shotgun (WGS) entry which is preliminary data.</text>
</comment>
<dbReference type="GO" id="GO:0006952">
    <property type="term" value="P:defense response"/>
    <property type="evidence" value="ECO:0007669"/>
    <property type="project" value="UniProtKB-KW"/>
</dbReference>
<reference evidence="3 4" key="1">
    <citation type="submission" date="2024-08" db="EMBL/GenBank/DDBJ databases">
        <title>Insights into the chromosomal genome structure of Flemingia macrophylla.</title>
        <authorList>
            <person name="Ding Y."/>
            <person name="Zhao Y."/>
            <person name="Bi W."/>
            <person name="Wu M."/>
            <person name="Zhao G."/>
            <person name="Gong Y."/>
            <person name="Li W."/>
            <person name="Zhang P."/>
        </authorList>
    </citation>
    <scope>NUCLEOTIDE SEQUENCE [LARGE SCALE GENOMIC DNA]</scope>
    <source>
        <strain evidence="3">DYQJB</strain>
        <tissue evidence="3">Leaf</tissue>
    </source>
</reference>
<organism evidence="3 4">
    <name type="scientific">Flemingia macrophylla</name>
    <dbReference type="NCBI Taxonomy" id="520843"/>
    <lineage>
        <taxon>Eukaryota</taxon>
        <taxon>Viridiplantae</taxon>
        <taxon>Streptophyta</taxon>
        <taxon>Embryophyta</taxon>
        <taxon>Tracheophyta</taxon>
        <taxon>Spermatophyta</taxon>
        <taxon>Magnoliopsida</taxon>
        <taxon>eudicotyledons</taxon>
        <taxon>Gunneridae</taxon>
        <taxon>Pentapetalae</taxon>
        <taxon>rosids</taxon>
        <taxon>fabids</taxon>
        <taxon>Fabales</taxon>
        <taxon>Fabaceae</taxon>
        <taxon>Papilionoideae</taxon>
        <taxon>50 kb inversion clade</taxon>
        <taxon>NPAAA clade</taxon>
        <taxon>indigoferoid/millettioid clade</taxon>
        <taxon>Phaseoleae</taxon>
        <taxon>Flemingia</taxon>
    </lineage>
</organism>
<dbReference type="PANTHER" id="PTHR33463:SF196">
    <property type="entry name" value="NB-ARC DOMAIN DISEASE RESISTANCE PROTEIN"/>
    <property type="match status" value="1"/>
</dbReference>
<accession>A0ABD1LF38</accession>
<dbReference type="EMBL" id="JBGMDY010000009">
    <property type="protein sequence ID" value="KAL2322132.1"/>
    <property type="molecule type" value="Genomic_DNA"/>
</dbReference>
<gene>
    <name evidence="3" type="ORF">Fmac_026511</name>
</gene>
<dbReference type="AlphaFoldDB" id="A0ABD1LF38"/>
<dbReference type="PANTHER" id="PTHR33463">
    <property type="entry name" value="NB-ARC DOMAIN-CONTAINING PROTEIN-RELATED"/>
    <property type="match status" value="1"/>
</dbReference>
<dbReference type="Gene3D" id="1.10.8.430">
    <property type="entry name" value="Helical domain of apoptotic protease-activating factors"/>
    <property type="match status" value="1"/>
</dbReference>
<dbReference type="GO" id="GO:0000166">
    <property type="term" value="F:nucleotide binding"/>
    <property type="evidence" value="ECO:0007669"/>
    <property type="project" value="UniProtKB-KW"/>
</dbReference>
<protein>
    <submittedName>
        <fullName evidence="3">Uncharacterized protein</fullName>
    </submittedName>
</protein>
<keyword evidence="1" id="KW-0547">Nucleotide-binding</keyword>
<evidence type="ECO:0000313" key="4">
    <source>
        <dbReference type="Proteomes" id="UP001603857"/>
    </source>
</evidence>
<evidence type="ECO:0000256" key="2">
    <source>
        <dbReference type="ARBA" id="ARBA00022821"/>
    </source>
</evidence>
<evidence type="ECO:0000256" key="1">
    <source>
        <dbReference type="ARBA" id="ARBA00022741"/>
    </source>
</evidence>